<gene>
    <name evidence="4" type="ORF">OLMES_3354</name>
</gene>
<sequence length="331" mass="37432">MPDTVNSEIVDYDALYTLLEPRLGDVHTRQRIGIEKHYHQKVYDRKRRLLYLENWYSIHGLMRGILRASGFYWRGKRNALNIQTRYNTLYSPLIPTRFHNFQILHLSDLHIDMSPEFVHALISAVRAVNYDMVVMTGDYRGLTFGSFQETLKRLALLRVHLKGQVYGVLGNHDCLGMVPEMEKLGIQMLMNENCSISLSPEAPEAQQTEKIYLAGIDDAHFFRVDNIEKARAGIPDNQFSLLLSHTPEVYLQAAHAGFNAFLCGHTHGGQICLPGGTPIILDSNCPRYVGKGAWHCGAMQGYTSVGAGSSIIDVRLNCLPEITIHRLHQSK</sequence>
<dbReference type="SUPFAM" id="SSF56300">
    <property type="entry name" value="Metallo-dependent phosphatases"/>
    <property type="match status" value="1"/>
</dbReference>
<keyword evidence="5" id="KW-1185">Reference proteome</keyword>
<dbReference type="GO" id="GO:0008758">
    <property type="term" value="F:UDP-2,3-diacylglucosamine hydrolase activity"/>
    <property type="evidence" value="ECO:0007669"/>
    <property type="project" value="TreeGrafter"/>
</dbReference>
<organism evidence="4 5">
    <name type="scientific">Oleiphilus messinensis</name>
    <dbReference type="NCBI Taxonomy" id="141451"/>
    <lineage>
        <taxon>Bacteria</taxon>
        <taxon>Pseudomonadati</taxon>
        <taxon>Pseudomonadota</taxon>
        <taxon>Gammaproteobacteria</taxon>
        <taxon>Oceanospirillales</taxon>
        <taxon>Oleiphilaceae</taxon>
        <taxon>Oleiphilus</taxon>
    </lineage>
</organism>
<dbReference type="RefSeq" id="WP_087462293.1">
    <property type="nucleotide sequence ID" value="NZ_CP021425.1"/>
</dbReference>
<protein>
    <submittedName>
        <fullName evidence="4">Metallophosphoesterase</fullName>
    </submittedName>
</protein>
<dbReference type="GO" id="GO:0046872">
    <property type="term" value="F:metal ion binding"/>
    <property type="evidence" value="ECO:0007669"/>
    <property type="project" value="UniProtKB-KW"/>
</dbReference>
<name>A0A1Y0IDD9_9GAMM</name>
<dbReference type="Proteomes" id="UP000196027">
    <property type="component" value="Chromosome"/>
</dbReference>
<evidence type="ECO:0000256" key="1">
    <source>
        <dbReference type="ARBA" id="ARBA00022723"/>
    </source>
</evidence>
<evidence type="ECO:0000256" key="2">
    <source>
        <dbReference type="ARBA" id="ARBA00022801"/>
    </source>
</evidence>
<dbReference type="InterPro" id="IPR029052">
    <property type="entry name" value="Metallo-depent_PP-like"/>
</dbReference>
<dbReference type="Gene3D" id="3.60.21.10">
    <property type="match status" value="1"/>
</dbReference>
<reference evidence="4 5" key="1">
    <citation type="submission" date="2017-05" db="EMBL/GenBank/DDBJ databases">
        <title>Genomic insights into alkan degradation activity of Oleiphilus messinensis.</title>
        <authorList>
            <person name="Kozyavkin S.A."/>
            <person name="Slesarev A.I."/>
            <person name="Golyshin P.N."/>
            <person name="Korzhenkov A."/>
            <person name="Golyshina O.N."/>
            <person name="Toshchakov S.V."/>
        </authorList>
    </citation>
    <scope>NUCLEOTIDE SEQUENCE [LARGE SCALE GENOMIC DNA]</scope>
    <source>
        <strain evidence="4 5">ME102</strain>
    </source>
</reference>
<proteinExistence type="predicted"/>
<keyword evidence="1" id="KW-0479">Metal-binding</keyword>
<evidence type="ECO:0000259" key="3">
    <source>
        <dbReference type="Pfam" id="PF00149"/>
    </source>
</evidence>
<dbReference type="KEGG" id="ome:OLMES_3354"/>
<dbReference type="InterPro" id="IPR004843">
    <property type="entry name" value="Calcineurin-like_PHP"/>
</dbReference>
<evidence type="ECO:0000313" key="4">
    <source>
        <dbReference type="EMBL" id="ARU57393.1"/>
    </source>
</evidence>
<dbReference type="Pfam" id="PF00149">
    <property type="entry name" value="Metallophos"/>
    <property type="match status" value="1"/>
</dbReference>
<dbReference type="PANTHER" id="PTHR31302">
    <property type="entry name" value="TRANSMEMBRANE PROTEIN WITH METALLOPHOSPHOESTERASE DOMAIN-RELATED"/>
    <property type="match status" value="1"/>
</dbReference>
<feature type="domain" description="Calcineurin-like phosphoesterase" evidence="3">
    <location>
        <begin position="102"/>
        <end position="267"/>
    </location>
</feature>
<keyword evidence="2" id="KW-0378">Hydrolase</keyword>
<dbReference type="AlphaFoldDB" id="A0A1Y0IDD9"/>
<dbReference type="EMBL" id="CP021425">
    <property type="protein sequence ID" value="ARU57393.1"/>
    <property type="molecule type" value="Genomic_DNA"/>
</dbReference>
<dbReference type="GO" id="GO:0016020">
    <property type="term" value="C:membrane"/>
    <property type="evidence" value="ECO:0007669"/>
    <property type="project" value="GOC"/>
</dbReference>
<evidence type="ECO:0000313" key="5">
    <source>
        <dbReference type="Proteomes" id="UP000196027"/>
    </source>
</evidence>
<dbReference type="OrthoDB" id="9780884at2"/>
<accession>A0A1Y0IDD9</accession>
<dbReference type="PANTHER" id="PTHR31302:SF31">
    <property type="entry name" value="PHOSPHODIESTERASE YAEI"/>
    <property type="match status" value="1"/>
</dbReference>
<dbReference type="InterPro" id="IPR051158">
    <property type="entry name" value="Metallophosphoesterase_sf"/>
</dbReference>
<dbReference type="GO" id="GO:0009245">
    <property type="term" value="P:lipid A biosynthetic process"/>
    <property type="evidence" value="ECO:0007669"/>
    <property type="project" value="TreeGrafter"/>
</dbReference>